<comment type="caution">
    <text evidence="1">The sequence shown here is derived from an EMBL/GenBank/DDBJ whole genome shotgun (WGS) entry which is preliminary data.</text>
</comment>
<evidence type="ECO:0000313" key="1">
    <source>
        <dbReference type="EMBL" id="MFC5505129.1"/>
    </source>
</evidence>
<evidence type="ECO:0000313" key="2">
    <source>
        <dbReference type="Proteomes" id="UP001596060"/>
    </source>
</evidence>
<name>A0ABW0P003_9HYPH</name>
<organism evidence="1 2">
    <name type="scientific">Bosea massiliensis</name>
    <dbReference type="NCBI Taxonomy" id="151419"/>
    <lineage>
        <taxon>Bacteria</taxon>
        <taxon>Pseudomonadati</taxon>
        <taxon>Pseudomonadota</taxon>
        <taxon>Alphaproteobacteria</taxon>
        <taxon>Hyphomicrobiales</taxon>
        <taxon>Boseaceae</taxon>
        <taxon>Bosea</taxon>
    </lineage>
</organism>
<dbReference type="EMBL" id="JBHSLU010000012">
    <property type="protein sequence ID" value="MFC5505129.1"/>
    <property type="molecule type" value="Genomic_DNA"/>
</dbReference>
<reference evidence="2" key="1">
    <citation type="journal article" date="2019" name="Int. J. Syst. Evol. Microbiol.">
        <title>The Global Catalogue of Microorganisms (GCM) 10K type strain sequencing project: providing services to taxonomists for standard genome sequencing and annotation.</title>
        <authorList>
            <consortium name="The Broad Institute Genomics Platform"/>
            <consortium name="The Broad Institute Genome Sequencing Center for Infectious Disease"/>
            <person name="Wu L."/>
            <person name="Ma J."/>
        </authorList>
    </citation>
    <scope>NUCLEOTIDE SEQUENCE [LARGE SCALE GENOMIC DNA]</scope>
    <source>
        <strain evidence="2">CCUG 43117</strain>
    </source>
</reference>
<gene>
    <name evidence="1" type="ORF">ACFPN9_07655</name>
</gene>
<sequence length="118" mass="12777">MRHERPLPGRPTPVETLNSALIRQRLEGAYAREARASLKDEPPLEPAVRDVVIADMVELLDQGRIDRGYADIFDLARAGYHPDMAASLGPHAAKLLAARVAERGKHATGDAASDMEAA</sequence>
<dbReference type="RefSeq" id="WP_377816209.1">
    <property type="nucleotide sequence ID" value="NZ_JBHSLU010000012.1"/>
</dbReference>
<dbReference type="Proteomes" id="UP001596060">
    <property type="component" value="Unassembled WGS sequence"/>
</dbReference>
<protein>
    <submittedName>
        <fullName evidence="1">Uncharacterized protein</fullName>
    </submittedName>
</protein>
<proteinExistence type="predicted"/>
<keyword evidence="2" id="KW-1185">Reference proteome</keyword>
<accession>A0ABW0P003</accession>